<gene>
    <name evidence="2" type="ORF">GGX14DRAFT_700134</name>
</gene>
<name>A0AAD6UZB3_9AGAR</name>
<dbReference type="Gene3D" id="3.80.10.10">
    <property type="entry name" value="Ribonuclease Inhibitor"/>
    <property type="match status" value="1"/>
</dbReference>
<dbReference type="PANTHER" id="PTHR38926:SF5">
    <property type="entry name" value="F-BOX AND LEUCINE-RICH REPEAT PROTEIN 6"/>
    <property type="match status" value="1"/>
</dbReference>
<keyword evidence="1" id="KW-0175">Coiled coil</keyword>
<evidence type="ECO:0000256" key="1">
    <source>
        <dbReference type="SAM" id="Coils"/>
    </source>
</evidence>
<proteinExistence type="predicted"/>
<reference evidence="2" key="1">
    <citation type="submission" date="2023-03" db="EMBL/GenBank/DDBJ databases">
        <title>Massive genome expansion in bonnet fungi (Mycena s.s.) driven by repeated elements and novel gene families across ecological guilds.</title>
        <authorList>
            <consortium name="Lawrence Berkeley National Laboratory"/>
            <person name="Harder C.B."/>
            <person name="Miyauchi S."/>
            <person name="Viragh M."/>
            <person name="Kuo A."/>
            <person name="Thoen E."/>
            <person name="Andreopoulos B."/>
            <person name="Lu D."/>
            <person name="Skrede I."/>
            <person name="Drula E."/>
            <person name="Henrissat B."/>
            <person name="Morin E."/>
            <person name="Kohler A."/>
            <person name="Barry K."/>
            <person name="LaButti K."/>
            <person name="Morin E."/>
            <person name="Salamov A."/>
            <person name="Lipzen A."/>
            <person name="Mereny Z."/>
            <person name="Hegedus B."/>
            <person name="Baldrian P."/>
            <person name="Stursova M."/>
            <person name="Weitz H."/>
            <person name="Taylor A."/>
            <person name="Grigoriev I.V."/>
            <person name="Nagy L.G."/>
            <person name="Martin F."/>
            <person name="Kauserud H."/>
        </authorList>
    </citation>
    <scope>NUCLEOTIDE SEQUENCE</scope>
    <source>
        <strain evidence="2">9144</strain>
    </source>
</reference>
<dbReference type="SUPFAM" id="SSF52047">
    <property type="entry name" value="RNI-like"/>
    <property type="match status" value="1"/>
</dbReference>
<dbReference type="EMBL" id="JARJCW010000073">
    <property type="protein sequence ID" value="KAJ7198337.1"/>
    <property type="molecule type" value="Genomic_DNA"/>
</dbReference>
<keyword evidence="3" id="KW-1185">Reference proteome</keyword>
<organism evidence="2 3">
    <name type="scientific">Mycena pura</name>
    <dbReference type="NCBI Taxonomy" id="153505"/>
    <lineage>
        <taxon>Eukaryota</taxon>
        <taxon>Fungi</taxon>
        <taxon>Dikarya</taxon>
        <taxon>Basidiomycota</taxon>
        <taxon>Agaricomycotina</taxon>
        <taxon>Agaricomycetes</taxon>
        <taxon>Agaricomycetidae</taxon>
        <taxon>Agaricales</taxon>
        <taxon>Marasmiineae</taxon>
        <taxon>Mycenaceae</taxon>
        <taxon>Mycena</taxon>
    </lineage>
</organism>
<sequence>MDKSVDKGKRARIAAIRNEVVALRLSIEVLEAEERDLESDLATVVYPVLTLPNEITSRIFLQCLPSHGRVRPSPRKAPLILAQICRQWREIALSTSEMWCSIDLSFQFGYIGRQPNGREYGDIPNDGATPLLLEWLSRTKGRPTSLTLRSRHGQLSSQILAAIRPFAIQSHRLELMLTPQDCHSLFAVSSDSSVAFLGLRDLAVHCYSRGPSAQSLASIFKAAPVLRTLRILTDPDAFLPLFSYPRLNSLELRDTSMLTLLDALIQFPQLSHIKACLNEPINVSGRPYIHTAPYLQSLILSTYCGFTAPADPVLDWLTLPNLRRLELDHEPQFHVLSSFLTRSSCVLEHLGLSITTREQIGELPDIWQKCPSITSLEINADEYILEFVMTLTIHVNRWPDLKPSPLPCLRALTVTTWKLDFGYELLMHCLRDTMDPKRHPLPLQSFHLKLCHDPSDTQHSIWLPSKLIQAELGRIVAEGIDIRITTPGVLYWPDKLNYVEKGETFP</sequence>
<dbReference type="AlphaFoldDB" id="A0AAD6UZB3"/>
<dbReference type="Gene3D" id="1.20.1280.50">
    <property type="match status" value="1"/>
</dbReference>
<evidence type="ECO:0000313" key="3">
    <source>
        <dbReference type="Proteomes" id="UP001219525"/>
    </source>
</evidence>
<accession>A0AAD6UZB3</accession>
<dbReference type="Proteomes" id="UP001219525">
    <property type="component" value="Unassembled WGS sequence"/>
</dbReference>
<dbReference type="PANTHER" id="PTHR38926">
    <property type="entry name" value="F-BOX DOMAIN CONTAINING PROTEIN, EXPRESSED"/>
    <property type="match status" value="1"/>
</dbReference>
<evidence type="ECO:0000313" key="2">
    <source>
        <dbReference type="EMBL" id="KAJ7198337.1"/>
    </source>
</evidence>
<evidence type="ECO:0008006" key="4">
    <source>
        <dbReference type="Google" id="ProtNLM"/>
    </source>
</evidence>
<feature type="coiled-coil region" evidence="1">
    <location>
        <begin position="13"/>
        <end position="40"/>
    </location>
</feature>
<protein>
    <recommendedName>
        <fullName evidence="4">F-box domain-containing protein</fullName>
    </recommendedName>
</protein>
<dbReference type="InterPro" id="IPR032675">
    <property type="entry name" value="LRR_dom_sf"/>
</dbReference>
<comment type="caution">
    <text evidence="2">The sequence shown here is derived from an EMBL/GenBank/DDBJ whole genome shotgun (WGS) entry which is preliminary data.</text>
</comment>